<keyword evidence="1" id="KW-1133">Transmembrane helix</keyword>
<keyword evidence="1" id="KW-0812">Transmembrane</keyword>
<dbReference type="GO" id="GO:1990281">
    <property type="term" value="C:efflux pump complex"/>
    <property type="evidence" value="ECO:0007669"/>
    <property type="project" value="TreeGrafter"/>
</dbReference>
<dbReference type="EMBL" id="UOGD01000282">
    <property type="protein sequence ID" value="VAX24808.1"/>
    <property type="molecule type" value="Genomic_DNA"/>
</dbReference>
<proteinExistence type="predicted"/>
<sequence>MDKRKLIIIISGIAIIAFSFFSMQWLGDMKKRPPKRPSKEIIRSVNADQIKYLDKYITITATGRVTSNADVTLIAEVRGEIMRGDISFKVGESFKKGDLLLKINDTIELNNMKSRKSSFLNAVASVLPDLKISFPDEYDEWKKFMEDIDINKNLPPLPKLDSSQERIFMASRNILTNYYSIKSAEANFESYHIYAPFDGTIIEVNLQKGAIANPGSKLGRIINTTNLELEVPVEVDDAQWLKIGQKVTIFNSNRTSSWKGKIVRKSQNVNPATQSINLFVAISASKGKPVFQGEYLLAEFSGIKLNNVMEIPRKAVFNENEVFIVRDGLLIKEIINIQKISRDKLYFTGLETEEYIVTEPLINATENTRVKIIGQSDSTKNQKPDNRSKNL</sequence>
<organism evidence="2">
    <name type="scientific">hydrothermal vent metagenome</name>
    <dbReference type="NCBI Taxonomy" id="652676"/>
    <lineage>
        <taxon>unclassified sequences</taxon>
        <taxon>metagenomes</taxon>
        <taxon>ecological metagenomes</taxon>
    </lineage>
</organism>
<evidence type="ECO:0000256" key="1">
    <source>
        <dbReference type="SAM" id="Phobius"/>
    </source>
</evidence>
<accession>A0A3B1CLH6</accession>
<dbReference type="GO" id="GO:0015562">
    <property type="term" value="F:efflux transmembrane transporter activity"/>
    <property type="evidence" value="ECO:0007669"/>
    <property type="project" value="TreeGrafter"/>
</dbReference>
<evidence type="ECO:0000313" key="2">
    <source>
        <dbReference type="EMBL" id="VAX24808.1"/>
    </source>
</evidence>
<evidence type="ECO:0008006" key="3">
    <source>
        <dbReference type="Google" id="ProtNLM"/>
    </source>
</evidence>
<dbReference type="Gene3D" id="1.10.287.470">
    <property type="entry name" value="Helix hairpin bin"/>
    <property type="match status" value="1"/>
</dbReference>
<dbReference type="PANTHER" id="PTHR30469">
    <property type="entry name" value="MULTIDRUG RESISTANCE PROTEIN MDTA"/>
    <property type="match status" value="1"/>
</dbReference>
<dbReference type="SUPFAM" id="SSF111369">
    <property type="entry name" value="HlyD-like secretion proteins"/>
    <property type="match status" value="1"/>
</dbReference>
<keyword evidence="1" id="KW-0472">Membrane</keyword>
<name>A0A3B1CLH6_9ZZZZ</name>
<dbReference type="PANTHER" id="PTHR30469:SF15">
    <property type="entry name" value="HLYD FAMILY OF SECRETION PROTEINS"/>
    <property type="match status" value="1"/>
</dbReference>
<reference evidence="2" key="1">
    <citation type="submission" date="2018-06" db="EMBL/GenBank/DDBJ databases">
        <authorList>
            <person name="Zhirakovskaya E."/>
        </authorList>
    </citation>
    <scope>NUCLEOTIDE SEQUENCE</scope>
</reference>
<protein>
    <recommendedName>
        <fullName evidence="3">RND efflux pump membrane fusion protein barrel-sandwich domain-containing protein</fullName>
    </recommendedName>
</protein>
<dbReference type="Gene3D" id="2.40.30.170">
    <property type="match status" value="1"/>
</dbReference>
<gene>
    <name evidence="2" type="ORF">MNBD_IGNAVI01-1690</name>
</gene>
<dbReference type="AlphaFoldDB" id="A0A3B1CLH6"/>
<dbReference type="Gene3D" id="2.40.50.100">
    <property type="match status" value="1"/>
</dbReference>
<feature type="transmembrane region" description="Helical" evidence="1">
    <location>
        <begin position="6"/>
        <end position="26"/>
    </location>
</feature>